<dbReference type="RefSeq" id="XP_065654320.1">
    <property type="nucleotide sequence ID" value="XM_065798248.1"/>
</dbReference>
<dbReference type="PROSITE" id="PS50240">
    <property type="entry name" value="TRYPSIN_DOM"/>
    <property type="match status" value="1"/>
</dbReference>
<dbReference type="InterPro" id="IPR018114">
    <property type="entry name" value="TRYPSIN_HIS"/>
</dbReference>
<dbReference type="GeneID" id="100209420"/>
<feature type="signal peptide" evidence="2">
    <location>
        <begin position="1"/>
        <end position="26"/>
    </location>
</feature>
<reference evidence="5" key="1">
    <citation type="submission" date="2025-08" db="UniProtKB">
        <authorList>
            <consortium name="RefSeq"/>
        </authorList>
    </citation>
    <scope>IDENTIFICATION</scope>
</reference>
<feature type="domain" description="Peptidase S1" evidence="3">
    <location>
        <begin position="87"/>
        <end position="324"/>
    </location>
</feature>
<sequence length="326" mass="35895">MASKFLKETATLIWAFFFLLINFAASEKECKDVSSMLCNQNIDCNASVFKIRCCHTCSGPNPPTIVPQTKVPLTEQCGLQQISTSRIIGGDDAVPGSWPWQVVVYFRGNRGCGGTIVSPNYVITAAHCLPREAVAENFIVRVGEYDVRKVEGFEVDHRVEKIIPHPAYWRLTLDHDVGLLKLSKPIQFNNWVQPICLPIIDVPNGTECFVTGWGKIAVTGTPHTVLQQAKLPVISNNECRNLNKAIIPIPISETMLCAGHGGKTNMASCHGDSGSGFVCRTGTNGRWQLHGVVSWGSPKCDASAAYSVFARISKLRSWLEYEMKNN</sequence>
<dbReference type="PANTHER" id="PTHR24252">
    <property type="entry name" value="ACROSIN-RELATED"/>
    <property type="match status" value="1"/>
</dbReference>
<protein>
    <submittedName>
        <fullName evidence="5">Chymotrypsinogen B isoform X2</fullName>
    </submittedName>
</protein>
<dbReference type="PANTHER" id="PTHR24252:SF7">
    <property type="entry name" value="HYALIN"/>
    <property type="match status" value="1"/>
</dbReference>
<gene>
    <name evidence="5" type="primary">LOC100209420</name>
</gene>
<dbReference type="SMART" id="SM00020">
    <property type="entry name" value="Tryp_SPc"/>
    <property type="match status" value="1"/>
</dbReference>
<evidence type="ECO:0000313" key="5">
    <source>
        <dbReference type="RefSeq" id="XP_065654320.1"/>
    </source>
</evidence>
<proteinExistence type="predicted"/>
<evidence type="ECO:0000256" key="2">
    <source>
        <dbReference type="SAM" id="SignalP"/>
    </source>
</evidence>
<dbReference type="CDD" id="cd00190">
    <property type="entry name" value="Tryp_SPc"/>
    <property type="match status" value="1"/>
</dbReference>
<keyword evidence="2" id="KW-0732">Signal</keyword>
<keyword evidence="1" id="KW-1015">Disulfide bond</keyword>
<accession>A0ABM4BYL1</accession>
<evidence type="ECO:0000259" key="3">
    <source>
        <dbReference type="PROSITE" id="PS50240"/>
    </source>
</evidence>
<dbReference type="Gene3D" id="2.40.10.10">
    <property type="entry name" value="Trypsin-like serine proteases"/>
    <property type="match status" value="3"/>
</dbReference>
<evidence type="ECO:0000313" key="4">
    <source>
        <dbReference type="Proteomes" id="UP001652625"/>
    </source>
</evidence>
<evidence type="ECO:0000256" key="1">
    <source>
        <dbReference type="ARBA" id="ARBA00023157"/>
    </source>
</evidence>
<dbReference type="SUPFAM" id="SSF50494">
    <property type="entry name" value="Trypsin-like serine proteases"/>
    <property type="match status" value="1"/>
</dbReference>
<dbReference type="Proteomes" id="UP001652625">
    <property type="component" value="Chromosome 05"/>
</dbReference>
<keyword evidence="4" id="KW-1185">Reference proteome</keyword>
<dbReference type="InterPro" id="IPR009003">
    <property type="entry name" value="Peptidase_S1_PA"/>
</dbReference>
<dbReference type="Pfam" id="PF00089">
    <property type="entry name" value="Trypsin"/>
    <property type="match status" value="1"/>
</dbReference>
<organism evidence="4 5">
    <name type="scientific">Hydra vulgaris</name>
    <name type="common">Hydra</name>
    <name type="synonym">Hydra attenuata</name>
    <dbReference type="NCBI Taxonomy" id="6087"/>
    <lineage>
        <taxon>Eukaryota</taxon>
        <taxon>Metazoa</taxon>
        <taxon>Cnidaria</taxon>
        <taxon>Hydrozoa</taxon>
        <taxon>Hydroidolina</taxon>
        <taxon>Anthoathecata</taxon>
        <taxon>Aplanulata</taxon>
        <taxon>Hydridae</taxon>
        <taxon>Hydra</taxon>
    </lineage>
</organism>
<dbReference type="InterPro" id="IPR001314">
    <property type="entry name" value="Peptidase_S1A"/>
</dbReference>
<feature type="chain" id="PRO_5047001054" evidence="2">
    <location>
        <begin position="27"/>
        <end position="326"/>
    </location>
</feature>
<dbReference type="InterPro" id="IPR001254">
    <property type="entry name" value="Trypsin_dom"/>
</dbReference>
<dbReference type="PROSITE" id="PS00134">
    <property type="entry name" value="TRYPSIN_HIS"/>
    <property type="match status" value="1"/>
</dbReference>
<name>A0ABM4BYL1_HYDVU</name>
<dbReference type="InterPro" id="IPR043504">
    <property type="entry name" value="Peptidase_S1_PA_chymotrypsin"/>
</dbReference>
<dbReference type="PRINTS" id="PR00722">
    <property type="entry name" value="CHYMOTRYPSIN"/>
</dbReference>